<dbReference type="InterPro" id="IPR011335">
    <property type="entry name" value="Restrct_endonuc-II-like"/>
</dbReference>
<evidence type="ECO:0000259" key="6">
    <source>
        <dbReference type="PROSITE" id="PS50016"/>
    </source>
</evidence>
<comment type="caution">
    <text evidence="7">The sequence shown here is derived from an EMBL/GenBank/DDBJ whole genome shotgun (WGS) entry which is preliminary data.</text>
</comment>
<dbReference type="GO" id="GO:0008270">
    <property type="term" value="F:zinc ion binding"/>
    <property type="evidence" value="ECO:0007669"/>
    <property type="project" value="UniProtKB-KW"/>
</dbReference>
<sequence>MLHEGTARRAYMKAAQQEHEGLTVEKSGLIVNPDFPFVGASPDGIVSCACCGARSVCLEIKCPFKHKSVTIREACSDKHFCLEVIDTCIIRIDADEAFWSQCLEKASVFFEKVCLPELVGRHFTCGGKKPAADTKTGKSSHRKPLCPSPQKGSTAASSSKRASSVSPSKQRQRKRQSKKLWCSCRKTEDYDNMVACENENCEVQWYHLSCVGLNHTPEADEVWFCPTCSQGGY</sequence>
<organism evidence="7 8">
    <name type="scientific">Batillaria attramentaria</name>
    <dbReference type="NCBI Taxonomy" id="370345"/>
    <lineage>
        <taxon>Eukaryota</taxon>
        <taxon>Metazoa</taxon>
        <taxon>Spiralia</taxon>
        <taxon>Lophotrochozoa</taxon>
        <taxon>Mollusca</taxon>
        <taxon>Gastropoda</taxon>
        <taxon>Caenogastropoda</taxon>
        <taxon>Sorbeoconcha</taxon>
        <taxon>Cerithioidea</taxon>
        <taxon>Batillariidae</taxon>
        <taxon>Batillaria</taxon>
    </lineage>
</organism>
<dbReference type="InterPro" id="IPR019786">
    <property type="entry name" value="Zinc_finger_PHD-type_CS"/>
</dbReference>
<feature type="domain" description="PHD-type" evidence="6">
    <location>
        <begin position="179"/>
        <end position="231"/>
    </location>
</feature>
<dbReference type="EMBL" id="JACVVK020000041">
    <property type="protein sequence ID" value="KAK7499783.1"/>
    <property type="molecule type" value="Genomic_DNA"/>
</dbReference>
<evidence type="ECO:0000256" key="3">
    <source>
        <dbReference type="ARBA" id="ARBA00022833"/>
    </source>
</evidence>
<protein>
    <recommendedName>
        <fullName evidence="6">PHD-type domain-containing protein</fullName>
    </recommendedName>
</protein>
<dbReference type="Pfam" id="PF00628">
    <property type="entry name" value="PHD"/>
    <property type="match status" value="1"/>
</dbReference>
<reference evidence="7 8" key="1">
    <citation type="journal article" date="2023" name="Sci. Data">
        <title>Genome assembly of the Korean intertidal mud-creeper Batillaria attramentaria.</title>
        <authorList>
            <person name="Patra A.K."/>
            <person name="Ho P.T."/>
            <person name="Jun S."/>
            <person name="Lee S.J."/>
            <person name="Kim Y."/>
            <person name="Won Y.J."/>
        </authorList>
    </citation>
    <scope>NUCLEOTIDE SEQUENCE [LARGE SCALE GENOMIC DNA]</scope>
    <source>
        <strain evidence="7">Wonlab-2016</strain>
    </source>
</reference>
<dbReference type="InterPro" id="IPR001965">
    <property type="entry name" value="Znf_PHD"/>
</dbReference>
<dbReference type="InterPro" id="IPR011604">
    <property type="entry name" value="PDDEXK-like_dom_sf"/>
</dbReference>
<dbReference type="GO" id="GO:0006281">
    <property type="term" value="P:DNA repair"/>
    <property type="evidence" value="ECO:0007669"/>
    <property type="project" value="UniProtKB-ARBA"/>
</dbReference>
<accession>A0ABD0LKU8</accession>
<dbReference type="SMART" id="SM00249">
    <property type="entry name" value="PHD"/>
    <property type="match status" value="1"/>
</dbReference>
<evidence type="ECO:0000256" key="2">
    <source>
        <dbReference type="ARBA" id="ARBA00022771"/>
    </source>
</evidence>
<dbReference type="InterPro" id="IPR019080">
    <property type="entry name" value="YqaJ_viral_recombinase"/>
</dbReference>
<dbReference type="Gene3D" id="3.30.40.10">
    <property type="entry name" value="Zinc/RING finger domain, C3HC4 (zinc finger)"/>
    <property type="match status" value="1"/>
</dbReference>
<dbReference type="CDD" id="cd22343">
    <property type="entry name" value="PDDEXK_lambda_exonuclease-like"/>
    <property type="match status" value="1"/>
</dbReference>
<evidence type="ECO:0000256" key="4">
    <source>
        <dbReference type="PROSITE-ProRule" id="PRU00146"/>
    </source>
</evidence>
<keyword evidence="8" id="KW-1185">Reference proteome</keyword>
<keyword evidence="2 4" id="KW-0863">Zinc-finger</keyword>
<keyword evidence="1" id="KW-0479">Metal-binding</keyword>
<name>A0ABD0LKU8_9CAEN</name>
<dbReference type="SUPFAM" id="SSF57903">
    <property type="entry name" value="FYVE/PHD zinc finger"/>
    <property type="match status" value="1"/>
</dbReference>
<feature type="compositionally biased region" description="Low complexity" evidence="5">
    <location>
        <begin position="151"/>
        <end position="169"/>
    </location>
</feature>
<evidence type="ECO:0000256" key="5">
    <source>
        <dbReference type="SAM" id="MobiDB-lite"/>
    </source>
</evidence>
<dbReference type="Proteomes" id="UP001519460">
    <property type="component" value="Unassembled WGS sequence"/>
</dbReference>
<dbReference type="InterPro" id="IPR019787">
    <property type="entry name" value="Znf_PHD-finger"/>
</dbReference>
<keyword evidence="3" id="KW-0862">Zinc</keyword>
<evidence type="ECO:0000256" key="1">
    <source>
        <dbReference type="ARBA" id="ARBA00022723"/>
    </source>
</evidence>
<dbReference type="PROSITE" id="PS50016">
    <property type="entry name" value="ZF_PHD_2"/>
    <property type="match status" value="1"/>
</dbReference>
<dbReference type="Pfam" id="PF09588">
    <property type="entry name" value="YqaJ"/>
    <property type="match status" value="1"/>
</dbReference>
<evidence type="ECO:0000313" key="7">
    <source>
        <dbReference type="EMBL" id="KAK7499783.1"/>
    </source>
</evidence>
<dbReference type="PROSITE" id="PS01359">
    <property type="entry name" value="ZF_PHD_1"/>
    <property type="match status" value="1"/>
</dbReference>
<evidence type="ECO:0000313" key="8">
    <source>
        <dbReference type="Proteomes" id="UP001519460"/>
    </source>
</evidence>
<dbReference type="PANTHER" id="PTHR47526">
    <property type="entry name" value="ATP-DEPENDENT DNA HELICASE"/>
    <property type="match status" value="1"/>
</dbReference>
<proteinExistence type="predicted"/>
<dbReference type="InterPro" id="IPR013083">
    <property type="entry name" value="Znf_RING/FYVE/PHD"/>
</dbReference>
<feature type="region of interest" description="Disordered" evidence="5">
    <location>
        <begin position="128"/>
        <end position="174"/>
    </location>
</feature>
<dbReference type="InterPro" id="IPR011011">
    <property type="entry name" value="Znf_FYVE_PHD"/>
</dbReference>
<gene>
    <name evidence="7" type="ORF">BaRGS_00008874</name>
</gene>
<dbReference type="AlphaFoldDB" id="A0ABD0LKU8"/>
<dbReference type="SUPFAM" id="SSF52980">
    <property type="entry name" value="Restriction endonuclease-like"/>
    <property type="match status" value="1"/>
</dbReference>
<dbReference type="Gene3D" id="3.90.320.10">
    <property type="match status" value="1"/>
</dbReference>